<evidence type="ECO:0000313" key="1">
    <source>
        <dbReference type="EMBL" id="AKF16071.1"/>
    </source>
</evidence>
<dbReference type="RefSeq" id="WP_172685900.1">
    <property type="nucleotide sequence ID" value="NZ_AP024182.1"/>
</dbReference>
<sequence length="238" mass="25458">MTTLASGTRRLAASVIAAATVVSMIAGCSTDAPDDQVTSASEEAHVYADQFTVGSATFNTDLPEGARAFELTAADSRALFGVEEESIYIVSWPGHDLSTISFTDFIRSVDNDRATTNKMVNEAVTWHLWPIDCMGFDTAQNRDSSIDSTSPLNGQPVTYTRATDLSKEVGDKPLGTAGIQARTSDMSAAFFVLKLDTKPCGAVMSLAQYARTSPDNPLKDFGYRLFVEGDGTVTTTNP</sequence>
<accession>A0A0F6YS70</accession>
<organism evidence="1">
    <name type="scientific">Rhodococcus hoagii</name>
    <name type="common">Corynebacterium equii</name>
    <dbReference type="NCBI Taxonomy" id="43767"/>
    <lineage>
        <taxon>Bacteria</taxon>
        <taxon>Bacillati</taxon>
        <taxon>Actinomycetota</taxon>
        <taxon>Actinomycetes</taxon>
        <taxon>Mycobacteriales</taxon>
        <taxon>Nocardiaceae</taxon>
        <taxon>Prescottella</taxon>
    </lineage>
</organism>
<protein>
    <submittedName>
        <fullName evidence="1">Uncharacterized protein</fullName>
    </submittedName>
</protein>
<keyword evidence="1" id="KW-0614">Plasmid</keyword>
<dbReference type="EMBL" id="KP851975">
    <property type="protein sequence ID" value="AKF16071.1"/>
    <property type="molecule type" value="Genomic_DNA"/>
</dbReference>
<name>A0A0F6YS70_RHOHA</name>
<proteinExistence type="predicted"/>
<gene>
    <name evidence="1" type="ORF">pVAPN2012_1190</name>
</gene>
<geneLocation type="plasmid" evidence="1">
    <name>pVAPN2012</name>
</geneLocation>
<dbReference type="AlphaFoldDB" id="A0A0F6YS70"/>
<reference evidence="1" key="1">
    <citation type="journal article" date="2015" name="Infect. Immun.">
        <title>An Invertron-Like Linear Plasmid Mediates Intracellular Survival and Virulence in Bovine Isolates of Rhodococcus equi.</title>
        <authorList>
            <person name="Valero-Rello A."/>
            <person name="Hapeshi A."/>
            <person name="Anastasi E."/>
            <person name="Alvarez S."/>
            <person name="Scortti M."/>
            <person name="Meijer W.G."/>
            <person name="MacArthur I."/>
            <person name="Vazquez-Boland J.A."/>
        </authorList>
    </citation>
    <scope>NUCLEOTIDE SEQUENCE</scope>
    <source>
        <strain evidence="1">PAM2012</strain>
        <plasmid evidence="1">pVAPN2012</plasmid>
    </source>
</reference>